<evidence type="ECO:0000256" key="5">
    <source>
        <dbReference type="SAM" id="MobiDB-lite"/>
    </source>
</evidence>
<dbReference type="GO" id="GO:0008270">
    <property type="term" value="F:zinc ion binding"/>
    <property type="evidence" value="ECO:0007669"/>
    <property type="project" value="UniProtKB-KW"/>
</dbReference>
<feature type="compositionally biased region" description="Basic residues" evidence="5">
    <location>
        <begin position="45"/>
        <end position="58"/>
    </location>
</feature>
<dbReference type="Gene3D" id="3.30.40.10">
    <property type="entry name" value="Zinc/RING finger domain, C3HC4 (zinc finger)"/>
    <property type="match status" value="2"/>
</dbReference>
<dbReference type="HOGENOM" id="CLU_1962373_0_0_1"/>
<dbReference type="PANTHER" id="PTHR46452:SF1">
    <property type="entry name" value="TRANSCRIPTION INITIATION FACTOR TFIID SUBUNIT 3"/>
    <property type="match status" value="1"/>
</dbReference>
<dbReference type="AlphaFoldDB" id="T1KAE1"/>
<name>T1KAE1_TETUR</name>
<dbReference type="InterPro" id="IPR001965">
    <property type="entry name" value="Znf_PHD"/>
</dbReference>
<keyword evidence="2 4" id="KW-0863">Zinc-finger</keyword>
<dbReference type="STRING" id="32264.T1KAE1"/>
<dbReference type="PROSITE" id="PS50016">
    <property type="entry name" value="ZF_PHD_2"/>
    <property type="match status" value="1"/>
</dbReference>
<dbReference type="Pfam" id="PF00628">
    <property type="entry name" value="PHD"/>
    <property type="match status" value="2"/>
</dbReference>
<evidence type="ECO:0000256" key="1">
    <source>
        <dbReference type="ARBA" id="ARBA00022723"/>
    </source>
</evidence>
<dbReference type="InterPro" id="IPR013083">
    <property type="entry name" value="Znf_RING/FYVE/PHD"/>
</dbReference>
<dbReference type="EMBL" id="CAEY01001938">
    <property type="status" value="NOT_ANNOTATED_CDS"/>
    <property type="molecule type" value="Genomic_DNA"/>
</dbReference>
<evidence type="ECO:0000259" key="6">
    <source>
        <dbReference type="PROSITE" id="PS50016"/>
    </source>
</evidence>
<keyword evidence="3" id="KW-0862">Zinc</keyword>
<evidence type="ECO:0000256" key="2">
    <source>
        <dbReference type="ARBA" id="ARBA00022771"/>
    </source>
</evidence>
<dbReference type="GO" id="GO:0002039">
    <property type="term" value="F:p53 binding"/>
    <property type="evidence" value="ECO:0007669"/>
    <property type="project" value="TreeGrafter"/>
</dbReference>
<dbReference type="SUPFAM" id="SSF57903">
    <property type="entry name" value="FYVE/PHD zinc finger"/>
    <property type="match status" value="2"/>
</dbReference>
<dbReference type="SMART" id="SM00249">
    <property type="entry name" value="PHD"/>
    <property type="match status" value="2"/>
</dbReference>
<dbReference type="PROSITE" id="PS01359">
    <property type="entry name" value="ZF_PHD_1"/>
    <property type="match status" value="1"/>
</dbReference>
<feature type="region of interest" description="Disordered" evidence="5">
    <location>
        <begin position="45"/>
        <end position="88"/>
    </location>
</feature>
<dbReference type="InterPro" id="IPR019787">
    <property type="entry name" value="Znf_PHD-finger"/>
</dbReference>
<dbReference type="InterPro" id="IPR011011">
    <property type="entry name" value="Znf_FYVE_PHD"/>
</dbReference>
<reference evidence="7" key="2">
    <citation type="submission" date="2015-06" db="UniProtKB">
        <authorList>
            <consortium name="EnsemblMetazoa"/>
        </authorList>
    </citation>
    <scope>IDENTIFICATION</scope>
</reference>
<dbReference type="PANTHER" id="PTHR46452">
    <property type="entry name" value="TRANSCRIPTION INITIATION FACTOR TFIID SUBUNIT 3"/>
    <property type="match status" value="1"/>
</dbReference>
<evidence type="ECO:0000313" key="8">
    <source>
        <dbReference type="Proteomes" id="UP000015104"/>
    </source>
</evidence>
<proteinExistence type="predicted"/>
<dbReference type="EnsemblMetazoa" id="tetur08g00050.1">
    <property type="protein sequence ID" value="tetur08g00050.1"/>
    <property type="gene ID" value="tetur08g00050"/>
</dbReference>
<feature type="domain" description="PHD-type" evidence="6">
    <location>
        <begin position="77"/>
        <end position="127"/>
    </location>
</feature>
<feature type="compositionally biased region" description="Low complexity" evidence="5">
    <location>
        <begin position="59"/>
        <end position="87"/>
    </location>
</feature>
<dbReference type="GO" id="GO:0045944">
    <property type="term" value="P:positive regulation of transcription by RNA polymerase II"/>
    <property type="evidence" value="ECO:0007669"/>
    <property type="project" value="TreeGrafter"/>
</dbReference>
<reference evidence="8" key="1">
    <citation type="submission" date="2011-08" db="EMBL/GenBank/DDBJ databases">
        <authorList>
            <person name="Rombauts S."/>
        </authorList>
    </citation>
    <scope>NUCLEOTIDE SEQUENCE</scope>
    <source>
        <strain evidence="8">London</strain>
    </source>
</reference>
<organism evidence="7 8">
    <name type="scientific">Tetranychus urticae</name>
    <name type="common">Two-spotted spider mite</name>
    <dbReference type="NCBI Taxonomy" id="32264"/>
    <lineage>
        <taxon>Eukaryota</taxon>
        <taxon>Metazoa</taxon>
        <taxon>Ecdysozoa</taxon>
        <taxon>Arthropoda</taxon>
        <taxon>Chelicerata</taxon>
        <taxon>Arachnida</taxon>
        <taxon>Acari</taxon>
        <taxon>Acariformes</taxon>
        <taxon>Trombidiformes</taxon>
        <taxon>Prostigmata</taxon>
        <taxon>Eleutherengona</taxon>
        <taxon>Raphignathae</taxon>
        <taxon>Tetranychoidea</taxon>
        <taxon>Tetranychidae</taxon>
        <taxon>Tetranychus</taxon>
    </lineage>
</organism>
<accession>T1KAE1</accession>
<evidence type="ECO:0000256" key="3">
    <source>
        <dbReference type="ARBA" id="ARBA00022833"/>
    </source>
</evidence>
<protein>
    <recommendedName>
        <fullName evidence="6">PHD-type domain-containing protein</fullName>
    </recommendedName>
</protein>
<dbReference type="InterPro" id="IPR019786">
    <property type="entry name" value="Zinc_finger_PHD-type_CS"/>
</dbReference>
<keyword evidence="1" id="KW-0479">Metal-binding</keyword>
<sequence>MIGCDGCDDWYHWTCVGIKEDPGEEESWFCVRCIQKQKAIETKVLKKTKKSDKPKQSKAGKSSKTSKVGSSSSSSSSWSCAVCNKSSNSKPCICCDSCDGWFHWPCVGIVVPPNEEDSWYCADCIKTQ</sequence>
<keyword evidence="8" id="KW-1185">Reference proteome</keyword>
<dbReference type="Proteomes" id="UP000015104">
    <property type="component" value="Unassembled WGS sequence"/>
</dbReference>
<evidence type="ECO:0000256" key="4">
    <source>
        <dbReference type="PROSITE-ProRule" id="PRU00146"/>
    </source>
</evidence>
<evidence type="ECO:0000313" key="7">
    <source>
        <dbReference type="EnsemblMetazoa" id="tetur08g00050.1"/>
    </source>
</evidence>
<dbReference type="GO" id="GO:0005669">
    <property type="term" value="C:transcription factor TFIID complex"/>
    <property type="evidence" value="ECO:0007669"/>
    <property type="project" value="TreeGrafter"/>
</dbReference>